<dbReference type="OrthoDB" id="1162181at2"/>
<keyword evidence="3" id="KW-1185">Reference proteome</keyword>
<reference evidence="2 3" key="1">
    <citation type="submission" date="2018-11" db="EMBL/GenBank/DDBJ databases">
        <title>The draft genome sequence of Amphritea balenae JAMM 1525T.</title>
        <authorList>
            <person name="Fang Z."/>
            <person name="Zhang Y."/>
            <person name="Han X."/>
        </authorList>
    </citation>
    <scope>NUCLEOTIDE SEQUENCE [LARGE SCALE GENOMIC DNA]</scope>
    <source>
        <strain evidence="2 3">JAMM 1525</strain>
    </source>
</reference>
<dbReference type="Proteomes" id="UP000267535">
    <property type="component" value="Unassembled WGS sequence"/>
</dbReference>
<protein>
    <submittedName>
        <fullName evidence="2">Uncharacterized protein</fullName>
    </submittedName>
</protein>
<proteinExistence type="predicted"/>
<dbReference type="EMBL" id="RQXV01000011">
    <property type="protein sequence ID" value="RRC97597.1"/>
    <property type="molecule type" value="Genomic_DNA"/>
</dbReference>
<keyword evidence="1" id="KW-1133">Transmembrane helix</keyword>
<comment type="caution">
    <text evidence="2">The sequence shown here is derived from an EMBL/GenBank/DDBJ whole genome shotgun (WGS) entry which is preliminary data.</text>
</comment>
<accession>A0A3P1SKM0</accession>
<dbReference type="RefSeq" id="WP_124927436.1">
    <property type="nucleotide sequence ID" value="NZ_BMOH01000004.1"/>
</dbReference>
<evidence type="ECO:0000313" key="2">
    <source>
        <dbReference type="EMBL" id="RRC97597.1"/>
    </source>
</evidence>
<feature type="transmembrane region" description="Helical" evidence="1">
    <location>
        <begin position="44"/>
        <end position="62"/>
    </location>
</feature>
<gene>
    <name evidence="2" type="ORF">EHS89_17335</name>
</gene>
<keyword evidence="1" id="KW-0812">Transmembrane</keyword>
<evidence type="ECO:0000256" key="1">
    <source>
        <dbReference type="SAM" id="Phobius"/>
    </source>
</evidence>
<name>A0A3P1SKM0_9GAMM</name>
<feature type="transmembrane region" description="Helical" evidence="1">
    <location>
        <begin position="83"/>
        <end position="104"/>
    </location>
</feature>
<organism evidence="2 3">
    <name type="scientific">Amphritea balenae</name>
    <dbReference type="NCBI Taxonomy" id="452629"/>
    <lineage>
        <taxon>Bacteria</taxon>
        <taxon>Pseudomonadati</taxon>
        <taxon>Pseudomonadota</taxon>
        <taxon>Gammaproteobacteria</taxon>
        <taxon>Oceanospirillales</taxon>
        <taxon>Oceanospirillaceae</taxon>
        <taxon>Amphritea</taxon>
    </lineage>
</organism>
<keyword evidence="1" id="KW-0472">Membrane</keyword>
<sequence length="127" mass="14111">MSNKTFLTIHSAIYASFAIALFFVPALLWPLYGVSVSDPNAYFLSQHNSIFLGGLAVISFQFRDIESDNPMAGKLFKGLMWTNIFGLFITLYACITGTFTGFGWSDPAFFGLLAILSFRQLQKTNNS</sequence>
<dbReference type="AlphaFoldDB" id="A0A3P1SKM0"/>
<evidence type="ECO:0000313" key="3">
    <source>
        <dbReference type="Proteomes" id="UP000267535"/>
    </source>
</evidence>
<feature type="transmembrane region" description="Helical" evidence="1">
    <location>
        <begin position="12"/>
        <end position="32"/>
    </location>
</feature>